<dbReference type="EMBL" id="BLAL01000004">
    <property type="protein sequence ID" value="GES72654.1"/>
    <property type="molecule type" value="Genomic_DNA"/>
</dbReference>
<accession>A0A8H3KPX6</accession>
<name>A0A8H3KPX6_9GLOM</name>
<sequence>MDISPCQIDAESTWGYENVRFTEEEFHEYFTKFCTKKLKRLKNEDIPFLYEYVDIKTSLHPGIRASPKIDNMMDDEKTIVDAVLLKKRGHNLSTLDFPASLFRALYLQDRCTQRNLCFSRCWSSI</sequence>
<evidence type="ECO:0000313" key="2">
    <source>
        <dbReference type="Proteomes" id="UP000615446"/>
    </source>
</evidence>
<reference evidence="1" key="1">
    <citation type="submission" date="2019-10" db="EMBL/GenBank/DDBJ databases">
        <title>Conservation and host-specific expression of non-tandemly repeated heterogenous ribosome RNA gene in arbuscular mycorrhizal fungi.</title>
        <authorList>
            <person name="Maeda T."/>
            <person name="Kobayashi Y."/>
            <person name="Nakagawa T."/>
            <person name="Ezawa T."/>
            <person name="Yamaguchi K."/>
            <person name="Bino T."/>
            <person name="Nishimoto Y."/>
            <person name="Shigenobu S."/>
            <person name="Kawaguchi M."/>
        </authorList>
    </citation>
    <scope>NUCLEOTIDE SEQUENCE</scope>
    <source>
        <strain evidence="1">HR1</strain>
    </source>
</reference>
<protein>
    <submittedName>
        <fullName evidence="1">Uncharacterized protein</fullName>
    </submittedName>
</protein>
<organism evidence="1 2">
    <name type="scientific">Rhizophagus clarus</name>
    <dbReference type="NCBI Taxonomy" id="94130"/>
    <lineage>
        <taxon>Eukaryota</taxon>
        <taxon>Fungi</taxon>
        <taxon>Fungi incertae sedis</taxon>
        <taxon>Mucoromycota</taxon>
        <taxon>Glomeromycotina</taxon>
        <taxon>Glomeromycetes</taxon>
        <taxon>Glomerales</taxon>
        <taxon>Glomeraceae</taxon>
        <taxon>Rhizophagus</taxon>
    </lineage>
</organism>
<proteinExistence type="predicted"/>
<comment type="caution">
    <text evidence="1">The sequence shown here is derived from an EMBL/GenBank/DDBJ whole genome shotgun (WGS) entry which is preliminary data.</text>
</comment>
<dbReference type="Proteomes" id="UP000615446">
    <property type="component" value="Unassembled WGS sequence"/>
</dbReference>
<dbReference type="AlphaFoldDB" id="A0A8H3KPX6"/>
<evidence type="ECO:0000313" key="1">
    <source>
        <dbReference type="EMBL" id="GES72654.1"/>
    </source>
</evidence>
<gene>
    <name evidence="1" type="ORF">RCL2_000021200</name>
</gene>